<evidence type="ECO:0000259" key="1">
    <source>
        <dbReference type="PROSITE" id="PS51186"/>
    </source>
</evidence>
<dbReference type="GO" id="GO:0016747">
    <property type="term" value="F:acyltransferase activity, transferring groups other than amino-acyl groups"/>
    <property type="evidence" value="ECO:0007669"/>
    <property type="project" value="InterPro"/>
</dbReference>
<dbReference type="PROSITE" id="PS51186">
    <property type="entry name" value="GNAT"/>
    <property type="match status" value="1"/>
</dbReference>
<evidence type="ECO:0000313" key="2">
    <source>
        <dbReference type="EMBL" id="CEJ57613.1"/>
    </source>
</evidence>
<reference evidence="3" key="1">
    <citation type="journal article" date="2015" name="Genome Announc.">
        <title>Draft genome sequence of the fungus Penicillium brasilianum MG11.</title>
        <authorList>
            <person name="Horn F."/>
            <person name="Linde J."/>
            <person name="Mattern D.J."/>
            <person name="Walther G."/>
            <person name="Guthke R."/>
            <person name="Brakhage A.A."/>
            <person name="Valiante V."/>
        </authorList>
    </citation>
    <scope>NUCLEOTIDE SEQUENCE [LARGE SCALE GENOMIC DNA]</scope>
    <source>
        <strain evidence="3">MG11</strain>
    </source>
</reference>
<keyword evidence="3" id="KW-1185">Reference proteome</keyword>
<feature type="domain" description="N-acetyltransferase" evidence="1">
    <location>
        <begin position="2"/>
        <end position="206"/>
    </location>
</feature>
<evidence type="ECO:0000313" key="3">
    <source>
        <dbReference type="Proteomes" id="UP000042958"/>
    </source>
</evidence>
<protein>
    <recommendedName>
        <fullName evidence="1">N-acetyltransferase domain-containing protein</fullName>
    </recommendedName>
</protein>
<dbReference type="Pfam" id="PF13420">
    <property type="entry name" value="Acetyltransf_4"/>
    <property type="match status" value="1"/>
</dbReference>
<organism evidence="2 3">
    <name type="scientific">Penicillium brasilianum</name>
    <dbReference type="NCBI Taxonomy" id="104259"/>
    <lineage>
        <taxon>Eukaryota</taxon>
        <taxon>Fungi</taxon>
        <taxon>Dikarya</taxon>
        <taxon>Ascomycota</taxon>
        <taxon>Pezizomycotina</taxon>
        <taxon>Eurotiomycetes</taxon>
        <taxon>Eurotiomycetidae</taxon>
        <taxon>Eurotiales</taxon>
        <taxon>Aspergillaceae</taxon>
        <taxon>Penicillium</taxon>
    </lineage>
</organism>
<name>A0A0F7TLH2_PENBI</name>
<dbReference type="SUPFAM" id="SSF55729">
    <property type="entry name" value="Acyl-CoA N-acyltransferases (Nat)"/>
    <property type="match status" value="1"/>
</dbReference>
<accession>A0A0F7TLH2</accession>
<dbReference type="STRING" id="104259.A0A0F7TLH2"/>
<proteinExistence type="predicted"/>
<dbReference type="InterPro" id="IPR016181">
    <property type="entry name" value="Acyl_CoA_acyltransferase"/>
</dbReference>
<dbReference type="Proteomes" id="UP000042958">
    <property type="component" value="Unassembled WGS sequence"/>
</dbReference>
<dbReference type="EMBL" id="CDHK01000005">
    <property type="protein sequence ID" value="CEJ57613.1"/>
    <property type="molecule type" value="Genomic_DNA"/>
</dbReference>
<dbReference type="InterPro" id="IPR000182">
    <property type="entry name" value="GNAT_dom"/>
</dbReference>
<gene>
    <name evidence="2" type="ORF">PMG11_06301</name>
</gene>
<dbReference type="AlphaFoldDB" id="A0A0F7TLH2"/>
<dbReference type="Gene3D" id="3.40.630.30">
    <property type="match status" value="1"/>
</dbReference>
<dbReference type="OrthoDB" id="2129362at2759"/>
<sequence>MVDYRPARAEDLAQIRVINRHYILNTSLTFVRTPPPFDSYIAKLNDLESRGLPYLVAVDKTQKADDGNDLVVGYGSLSPFRPQMVSYAPTVELTLFLHPDHQSQGTGSVLLALLLGKVETGQVWHRIEEPVASESTEVDHRTESSGATRVRNVIAVMAVDPEGKEQGEALRKWYVARGFEECGRMKKVGFKRGHWIDTVWLQYHIPESMVPL</sequence>